<gene>
    <name evidence="2" type="ORF">GCM10025869_10000</name>
</gene>
<sequence length="190" mass="19443">MLARWLNPVTPLVFARAGASTGVGEESHMTETTDRIQDHPLDESTGVNPQHFDADCYVVGRPHHDAVANEDLTPEGTLVSESPGVATAASGITASAAPDAPDGQFHDQRMPATDGELSDATGAPRPDASIAPPPGGDPNAPVPGPEGVPPGPDVTPTEPGAPMPEEPSPFLPDEPGESGEAHRTVGGEVF</sequence>
<organism evidence="2 3">
    <name type="scientific">Homoserinibacter gongjuensis</name>
    <dbReference type="NCBI Taxonomy" id="1162968"/>
    <lineage>
        <taxon>Bacteria</taxon>
        <taxon>Bacillati</taxon>
        <taxon>Actinomycetota</taxon>
        <taxon>Actinomycetes</taxon>
        <taxon>Micrococcales</taxon>
        <taxon>Microbacteriaceae</taxon>
        <taxon>Homoserinibacter</taxon>
    </lineage>
</organism>
<feature type="compositionally biased region" description="Basic and acidic residues" evidence="1">
    <location>
        <begin position="179"/>
        <end position="190"/>
    </location>
</feature>
<feature type="compositionally biased region" description="Pro residues" evidence="1">
    <location>
        <begin position="131"/>
        <end position="172"/>
    </location>
</feature>
<keyword evidence="3" id="KW-1185">Reference proteome</keyword>
<comment type="caution">
    <text evidence="2">The sequence shown here is derived from an EMBL/GenBank/DDBJ whole genome shotgun (WGS) entry which is preliminary data.</text>
</comment>
<dbReference type="EMBL" id="BSVA01000001">
    <property type="protein sequence ID" value="GMA90471.1"/>
    <property type="molecule type" value="Genomic_DNA"/>
</dbReference>
<accession>A0ABQ6JUY1</accession>
<dbReference type="Proteomes" id="UP001157069">
    <property type="component" value="Unassembled WGS sequence"/>
</dbReference>
<feature type="region of interest" description="Disordered" evidence="1">
    <location>
        <begin position="94"/>
        <end position="190"/>
    </location>
</feature>
<protein>
    <submittedName>
        <fullName evidence="2">Uncharacterized protein</fullName>
    </submittedName>
</protein>
<evidence type="ECO:0000256" key="1">
    <source>
        <dbReference type="SAM" id="MobiDB-lite"/>
    </source>
</evidence>
<name>A0ABQ6JUY1_9MICO</name>
<evidence type="ECO:0000313" key="3">
    <source>
        <dbReference type="Proteomes" id="UP001157069"/>
    </source>
</evidence>
<proteinExistence type="predicted"/>
<reference evidence="3" key="1">
    <citation type="journal article" date="2019" name="Int. J. Syst. Evol. Microbiol.">
        <title>The Global Catalogue of Microorganisms (GCM) 10K type strain sequencing project: providing services to taxonomists for standard genome sequencing and annotation.</title>
        <authorList>
            <consortium name="The Broad Institute Genomics Platform"/>
            <consortium name="The Broad Institute Genome Sequencing Center for Infectious Disease"/>
            <person name="Wu L."/>
            <person name="Ma J."/>
        </authorList>
    </citation>
    <scope>NUCLEOTIDE SEQUENCE [LARGE SCALE GENOMIC DNA]</scope>
    <source>
        <strain evidence="3">NBRC 108755</strain>
    </source>
</reference>
<evidence type="ECO:0000313" key="2">
    <source>
        <dbReference type="EMBL" id="GMA90471.1"/>
    </source>
</evidence>